<dbReference type="InterPro" id="IPR002053">
    <property type="entry name" value="Glyco_hydro_25"/>
</dbReference>
<dbReference type="PANTHER" id="PTHR34135:SF2">
    <property type="entry name" value="LYSOZYME"/>
    <property type="match status" value="1"/>
</dbReference>
<dbReference type="GO" id="GO:0009253">
    <property type="term" value="P:peptidoglycan catabolic process"/>
    <property type="evidence" value="ECO:0007669"/>
    <property type="project" value="InterPro"/>
</dbReference>
<dbReference type="GO" id="GO:0003796">
    <property type="term" value="F:lysozyme activity"/>
    <property type="evidence" value="ECO:0007669"/>
    <property type="project" value="InterPro"/>
</dbReference>
<dbReference type="GO" id="GO:0016052">
    <property type="term" value="P:carbohydrate catabolic process"/>
    <property type="evidence" value="ECO:0007669"/>
    <property type="project" value="TreeGrafter"/>
</dbReference>
<proteinExistence type="inferred from homology"/>
<dbReference type="EMBL" id="DVHF01000145">
    <property type="protein sequence ID" value="HIR58230.1"/>
    <property type="molecule type" value="Genomic_DNA"/>
</dbReference>
<evidence type="ECO:0000256" key="1">
    <source>
        <dbReference type="ARBA" id="ARBA00010646"/>
    </source>
</evidence>
<reference evidence="2" key="2">
    <citation type="journal article" date="2021" name="PeerJ">
        <title>Extensive microbial diversity within the chicken gut microbiome revealed by metagenomics and culture.</title>
        <authorList>
            <person name="Gilroy R."/>
            <person name="Ravi A."/>
            <person name="Getino M."/>
            <person name="Pursley I."/>
            <person name="Horton D.L."/>
            <person name="Alikhan N.F."/>
            <person name="Baker D."/>
            <person name="Gharbi K."/>
            <person name="Hall N."/>
            <person name="Watson M."/>
            <person name="Adriaenssens E.M."/>
            <person name="Foster-Nyarko E."/>
            <person name="Jarju S."/>
            <person name="Secka A."/>
            <person name="Antonio M."/>
            <person name="Oren A."/>
            <person name="Chaudhuri R.R."/>
            <person name="La Ragione R."/>
            <person name="Hildebrand F."/>
            <person name="Pallen M.J."/>
        </authorList>
    </citation>
    <scope>NUCLEOTIDE SEQUENCE</scope>
    <source>
        <strain evidence="2">ChiSjej1B19-7085</strain>
    </source>
</reference>
<dbReference type="CDD" id="cd06414">
    <property type="entry name" value="GH25_LytC-like"/>
    <property type="match status" value="1"/>
</dbReference>
<dbReference type="Pfam" id="PF01183">
    <property type="entry name" value="Glyco_hydro_25"/>
    <property type="match status" value="1"/>
</dbReference>
<protein>
    <submittedName>
        <fullName evidence="2">Glycoside hydrolase family 25 protein</fullName>
    </submittedName>
</protein>
<organism evidence="2 3">
    <name type="scientific">Candidatus Gallacutalibacter pullicola</name>
    <dbReference type="NCBI Taxonomy" id="2840830"/>
    <lineage>
        <taxon>Bacteria</taxon>
        <taxon>Bacillati</taxon>
        <taxon>Bacillota</taxon>
        <taxon>Clostridia</taxon>
        <taxon>Eubacteriales</taxon>
        <taxon>Candidatus Gallacutalibacter</taxon>
    </lineage>
</organism>
<keyword evidence="2" id="KW-0378">Hydrolase</keyword>
<gene>
    <name evidence="2" type="ORF">IAA54_11255</name>
</gene>
<reference evidence="2" key="1">
    <citation type="submission" date="2020-10" db="EMBL/GenBank/DDBJ databases">
        <authorList>
            <person name="Gilroy R."/>
        </authorList>
    </citation>
    <scope>NUCLEOTIDE SEQUENCE</scope>
    <source>
        <strain evidence="2">ChiSjej1B19-7085</strain>
    </source>
</reference>
<comment type="caution">
    <text evidence="2">The sequence shown here is derived from an EMBL/GenBank/DDBJ whole genome shotgun (WGS) entry which is preliminary data.</text>
</comment>
<dbReference type="Gene3D" id="3.20.20.80">
    <property type="entry name" value="Glycosidases"/>
    <property type="match status" value="1"/>
</dbReference>
<accession>A0A9D1DSE3</accession>
<dbReference type="InterPro" id="IPR017853">
    <property type="entry name" value="GH"/>
</dbReference>
<dbReference type="GO" id="GO:0016998">
    <property type="term" value="P:cell wall macromolecule catabolic process"/>
    <property type="evidence" value="ECO:0007669"/>
    <property type="project" value="InterPro"/>
</dbReference>
<sequence>MKGIDVSASQGRVDWKKIRGQIDFAILRCGYGSDTAEQDDKQWLYNVTECEQLGIPWGVYLYSCAMSLEEADSEAAHVLRLLKGRKPALPVYLDMEDADGYKAKRGGISRSLATDICVRFCEKVKAAGYVPGVYANLDWTRNHLDMGRLSAYEFWIAQYNDVCTYTGSYGLWQYTNKGRIDGIFGNVDMNIMYKDYLGPRADVSWDTAQKSLSVGGEYAALCTLRNSKMLAVRTTNPEIAAIVRHQSGYVSRRGQTGELYTIRAIAPGEARIIAVTDGDSASFPVTVEV</sequence>
<dbReference type="AlphaFoldDB" id="A0A9D1DSE3"/>
<evidence type="ECO:0000313" key="2">
    <source>
        <dbReference type="EMBL" id="HIR58230.1"/>
    </source>
</evidence>
<dbReference type="PANTHER" id="PTHR34135">
    <property type="entry name" value="LYSOZYME"/>
    <property type="match status" value="1"/>
</dbReference>
<dbReference type="Proteomes" id="UP000886785">
    <property type="component" value="Unassembled WGS sequence"/>
</dbReference>
<dbReference type="PROSITE" id="PS51904">
    <property type="entry name" value="GLYCOSYL_HYDROL_F25_2"/>
    <property type="match status" value="1"/>
</dbReference>
<evidence type="ECO:0000313" key="3">
    <source>
        <dbReference type="Proteomes" id="UP000886785"/>
    </source>
</evidence>
<name>A0A9D1DSE3_9FIRM</name>
<dbReference type="SUPFAM" id="SSF51445">
    <property type="entry name" value="(Trans)glycosidases"/>
    <property type="match status" value="1"/>
</dbReference>
<comment type="similarity">
    <text evidence="1">Belongs to the glycosyl hydrolase 25 family.</text>
</comment>